<reference evidence="1 2" key="1">
    <citation type="submission" date="2013-02" db="EMBL/GenBank/DDBJ databases">
        <title>The Genome Sequence of Enterococcus pallens BAA-351.</title>
        <authorList>
            <consortium name="The Broad Institute Genome Sequencing Platform"/>
            <consortium name="The Broad Institute Genome Sequencing Center for Infectious Disease"/>
            <person name="Earl A.M."/>
            <person name="Gilmore M.S."/>
            <person name="Lebreton F."/>
            <person name="Walker B."/>
            <person name="Young S.K."/>
            <person name="Zeng Q."/>
            <person name="Gargeya S."/>
            <person name="Fitzgerald M."/>
            <person name="Haas B."/>
            <person name="Abouelleil A."/>
            <person name="Alvarado L."/>
            <person name="Arachchi H.M."/>
            <person name="Berlin A.M."/>
            <person name="Chapman S.B."/>
            <person name="Dewar J."/>
            <person name="Goldberg J."/>
            <person name="Griggs A."/>
            <person name="Gujja S."/>
            <person name="Hansen M."/>
            <person name="Howarth C."/>
            <person name="Imamovic A."/>
            <person name="Larimer J."/>
            <person name="McCowan C."/>
            <person name="Murphy C."/>
            <person name="Neiman D."/>
            <person name="Pearson M."/>
            <person name="Priest M."/>
            <person name="Roberts A."/>
            <person name="Saif S."/>
            <person name="Shea T."/>
            <person name="Sisk P."/>
            <person name="Sykes S."/>
            <person name="Wortman J."/>
            <person name="Nusbaum C."/>
            <person name="Birren B."/>
        </authorList>
    </citation>
    <scope>NUCLEOTIDE SEQUENCE [LARGE SCALE GENOMIC DNA]</scope>
    <source>
        <strain evidence="1 2">ATCC BAA-351</strain>
    </source>
</reference>
<comment type="caution">
    <text evidence="1">The sequence shown here is derived from an EMBL/GenBank/DDBJ whole genome shotgun (WGS) entry which is preliminary data.</text>
</comment>
<dbReference type="RefSeq" id="WP_010756740.1">
    <property type="nucleotide sequence ID" value="NZ_ASWD01000006.1"/>
</dbReference>
<dbReference type="EMBL" id="AJAQ01000014">
    <property type="protein sequence ID" value="EOH94821.1"/>
    <property type="molecule type" value="Genomic_DNA"/>
</dbReference>
<name>R2SPT7_9ENTE</name>
<protein>
    <submittedName>
        <fullName evidence="1">Uncharacterized protein</fullName>
    </submittedName>
</protein>
<dbReference type="Proteomes" id="UP000013782">
    <property type="component" value="Unassembled WGS sequence"/>
</dbReference>
<dbReference type="PATRIC" id="fig|1158607.3.peg.1710"/>
<dbReference type="OrthoDB" id="9955462at2"/>
<proteinExistence type="predicted"/>
<organism evidence="1 2">
    <name type="scientific">Enterococcus pallens ATCC BAA-351</name>
    <dbReference type="NCBI Taxonomy" id="1158607"/>
    <lineage>
        <taxon>Bacteria</taxon>
        <taxon>Bacillati</taxon>
        <taxon>Bacillota</taxon>
        <taxon>Bacilli</taxon>
        <taxon>Lactobacillales</taxon>
        <taxon>Enterococcaceae</taxon>
        <taxon>Enterococcus</taxon>
    </lineage>
</organism>
<keyword evidence="2" id="KW-1185">Reference proteome</keyword>
<sequence>MENDLKQGDIVSVIVESDFCGLPAGVFQGIVVDLKEYGKSIAFTDTSLALRAKGLGVAQFLDEATWGNFDIVRLVRGEAHEI</sequence>
<dbReference type="AlphaFoldDB" id="R2SPT7"/>
<accession>R2SPT7</accession>
<dbReference type="HOGENOM" id="CLU_2553044_0_0_9"/>
<gene>
    <name evidence="1" type="ORF">UAU_01743</name>
</gene>
<evidence type="ECO:0000313" key="2">
    <source>
        <dbReference type="Proteomes" id="UP000013782"/>
    </source>
</evidence>
<evidence type="ECO:0000313" key="1">
    <source>
        <dbReference type="EMBL" id="EOH94821.1"/>
    </source>
</evidence>
<dbReference type="STRING" id="160454.RV10_GL004140"/>